<keyword evidence="2" id="KW-1185">Reference proteome</keyword>
<proteinExistence type="predicted"/>
<accession>A0A3M2SCV9</accession>
<dbReference type="Proteomes" id="UP000277212">
    <property type="component" value="Unassembled WGS sequence"/>
</dbReference>
<sequence>MSLTDFSSEILLQICEELCPHCQEKHMEIPRPDWWRRDSSRRGLLSLLLVNKKIGAIAQRVLYHHFGYVEKDQNPDDLVRFCLTICAKPELGKCLRWANLSCSRVEVNYDMTQEYFDRGNPRSALATLILLQAPNLERLDDDVLEEFAHFYVGLRARHRQDAATVSDICQVLAQRKDTLRRLLLDASCTTDNIDHLRELDNLEELKICAGPILERQRGTDRLQPYALASIMPPSLKKLHVKSKMPGLDRAGEALITYIQSTYRESPDEQKLKHVYFDVYEEPDRTYFPFRGKLERTCRDWIKNGTVVFKVGRFAWDDMGDWGSGEGNIDAEDNRI</sequence>
<dbReference type="AlphaFoldDB" id="A0A3M2SCV9"/>
<dbReference type="EMBL" id="NKUJ01000065">
    <property type="protein sequence ID" value="RMJ15400.1"/>
    <property type="molecule type" value="Genomic_DNA"/>
</dbReference>
<protein>
    <recommendedName>
        <fullName evidence="3">F-box domain-containing protein</fullName>
    </recommendedName>
</protein>
<evidence type="ECO:0000313" key="2">
    <source>
        <dbReference type="Proteomes" id="UP000277212"/>
    </source>
</evidence>
<organism evidence="1 2">
    <name type="scientific">Fusarium kuroshium</name>
    <dbReference type="NCBI Taxonomy" id="2010991"/>
    <lineage>
        <taxon>Eukaryota</taxon>
        <taxon>Fungi</taxon>
        <taxon>Dikarya</taxon>
        <taxon>Ascomycota</taxon>
        <taxon>Pezizomycotina</taxon>
        <taxon>Sordariomycetes</taxon>
        <taxon>Hypocreomycetidae</taxon>
        <taxon>Hypocreales</taxon>
        <taxon>Nectriaceae</taxon>
        <taxon>Fusarium</taxon>
        <taxon>Fusarium solani species complex</taxon>
    </lineage>
</organism>
<reference evidence="1 2" key="1">
    <citation type="submission" date="2017-06" db="EMBL/GenBank/DDBJ databases">
        <title>Comparative genomic analysis of Ambrosia Fusariam Clade fungi.</title>
        <authorList>
            <person name="Stajich J.E."/>
            <person name="Carrillo J."/>
            <person name="Kijimoto T."/>
            <person name="Eskalen A."/>
            <person name="O'Donnell K."/>
            <person name="Kasson M."/>
        </authorList>
    </citation>
    <scope>NUCLEOTIDE SEQUENCE [LARGE SCALE GENOMIC DNA]</scope>
    <source>
        <strain evidence="1">UCR3666</strain>
    </source>
</reference>
<name>A0A3M2SCV9_9HYPO</name>
<evidence type="ECO:0000313" key="1">
    <source>
        <dbReference type="EMBL" id="RMJ15400.1"/>
    </source>
</evidence>
<evidence type="ECO:0008006" key="3">
    <source>
        <dbReference type="Google" id="ProtNLM"/>
    </source>
</evidence>
<gene>
    <name evidence="1" type="ORF">CDV36_004928</name>
</gene>
<dbReference type="OrthoDB" id="2520703at2759"/>
<comment type="caution">
    <text evidence="1">The sequence shown here is derived from an EMBL/GenBank/DDBJ whole genome shotgun (WGS) entry which is preliminary data.</text>
</comment>